<feature type="coiled-coil region" evidence="9">
    <location>
        <begin position="749"/>
        <end position="790"/>
    </location>
</feature>
<feature type="domain" description="G-protein coupled receptors family 3 profile" evidence="12">
    <location>
        <begin position="549"/>
        <end position="756"/>
    </location>
</feature>
<keyword evidence="4" id="KW-0297">G-protein coupled receptor</keyword>
<dbReference type="Proteomes" id="UP000054826">
    <property type="component" value="Unassembled WGS sequence"/>
</dbReference>
<evidence type="ECO:0000256" key="9">
    <source>
        <dbReference type="SAM" id="Coils"/>
    </source>
</evidence>
<dbReference type="Gene3D" id="3.40.50.2300">
    <property type="match status" value="2"/>
</dbReference>
<evidence type="ECO:0000256" key="4">
    <source>
        <dbReference type="ARBA" id="ARBA00023040"/>
    </source>
</evidence>
<evidence type="ECO:0000256" key="10">
    <source>
        <dbReference type="SAM" id="Phobius"/>
    </source>
</evidence>
<dbReference type="EMBL" id="JYDV01000006">
    <property type="protein sequence ID" value="KRZ44415.1"/>
    <property type="molecule type" value="Genomic_DNA"/>
</dbReference>
<dbReference type="PROSITE" id="PS51257">
    <property type="entry name" value="PROKAR_LIPOPROTEIN"/>
    <property type="match status" value="1"/>
</dbReference>
<keyword evidence="2 10" id="KW-0812">Transmembrane</keyword>
<protein>
    <submittedName>
        <fullName evidence="13">Gamma-aminobutyric acid type B receptor subunit 1</fullName>
    </submittedName>
</protein>
<keyword evidence="6 13" id="KW-0675">Receptor</keyword>
<keyword evidence="8" id="KW-0807">Transducer</keyword>
<keyword evidence="11" id="KW-0732">Signal</keyword>
<dbReference type="PANTHER" id="PTHR10519:SF77">
    <property type="entry name" value="GAMMA-AMINOBUTYRIC ACID TYPE B RECEPTOR SUBUNIT 1"/>
    <property type="match status" value="1"/>
</dbReference>
<evidence type="ECO:0000313" key="14">
    <source>
        <dbReference type="Proteomes" id="UP000054826"/>
    </source>
</evidence>
<evidence type="ECO:0000259" key="12">
    <source>
        <dbReference type="PROSITE" id="PS50259"/>
    </source>
</evidence>
<evidence type="ECO:0000313" key="13">
    <source>
        <dbReference type="EMBL" id="KRZ44415.1"/>
    </source>
</evidence>
<evidence type="ECO:0000256" key="11">
    <source>
        <dbReference type="SAM" id="SignalP"/>
    </source>
</evidence>
<feature type="chain" id="PRO_5007438833" evidence="11">
    <location>
        <begin position="28"/>
        <end position="878"/>
    </location>
</feature>
<dbReference type="InterPro" id="IPR002455">
    <property type="entry name" value="GPCR3_GABA-B"/>
</dbReference>
<dbReference type="GO" id="GO:0004965">
    <property type="term" value="F:G protein-coupled GABA receptor activity"/>
    <property type="evidence" value="ECO:0007669"/>
    <property type="project" value="InterPro"/>
</dbReference>
<feature type="transmembrane region" description="Helical" evidence="10">
    <location>
        <begin position="545"/>
        <end position="568"/>
    </location>
</feature>
<feature type="transmembrane region" description="Helical" evidence="10">
    <location>
        <begin position="648"/>
        <end position="668"/>
    </location>
</feature>
<dbReference type="InterPro" id="IPR001828">
    <property type="entry name" value="ANF_lig-bd_rcpt"/>
</dbReference>
<evidence type="ECO:0000256" key="2">
    <source>
        <dbReference type="ARBA" id="ARBA00022692"/>
    </source>
</evidence>
<dbReference type="PRINTS" id="PR01176">
    <property type="entry name" value="GABABRECEPTR"/>
</dbReference>
<feature type="signal peptide" evidence="11">
    <location>
        <begin position="1"/>
        <end position="27"/>
    </location>
</feature>
<dbReference type="FunFam" id="3.40.50.2300:FF:000056">
    <property type="entry name" value="Gamma-aminobutyric acid type B receptor subunit 1"/>
    <property type="match status" value="1"/>
</dbReference>
<feature type="transmembrane region" description="Helical" evidence="10">
    <location>
        <begin position="589"/>
        <end position="612"/>
    </location>
</feature>
<keyword evidence="5 10" id="KW-0472">Membrane</keyword>
<feature type="transmembrane region" description="Helical" evidence="10">
    <location>
        <begin position="712"/>
        <end position="734"/>
    </location>
</feature>
<dbReference type="Pfam" id="PF00003">
    <property type="entry name" value="7tm_3"/>
    <property type="match status" value="1"/>
</dbReference>
<evidence type="ECO:0000256" key="8">
    <source>
        <dbReference type="ARBA" id="ARBA00023224"/>
    </source>
</evidence>
<keyword evidence="7" id="KW-0325">Glycoprotein</keyword>
<dbReference type="Pfam" id="PF01094">
    <property type="entry name" value="ANF_receptor"/>
    <property type="match status" value="1"/>
</dbReference>
<dbReference type="GO" id="GO:0038039">
    <property type="term" value="C:G protein-coupled receptor heterodimeric complex"/>
    <property type="evidence" value="ECO:0007669"/>
    <property type="project" value="TreeGrafter"/>
</dbReference>
<dbReference type="PRINTS" id="PR01177">
    <property type="entry name" value="GABAB1RECPTR"/>
</dbReference>
<organism evidence="13 14">
    <name type="scientific">Trichinella pseudospiralis</name>
    <name type="common">Parasitic roundworm</name>
    <dbReference type="NCBI Taxonomy" id="6337"/>
    <lineage>
        <taxon>Eukaryota</taxon>
        <taxon>Metazoa</taxon>
        <taxon>Ecdysozoa</taxon>
        <taxon>Nematoda</taxon>
        <taxon>Enoplea</taxon>
        <taxon>Dorylaimia</taxon>
        <taxon>Trichinellida</taxon>
        <taxon>Trichinellidae</taxon>
        <taxon>Trichinella</taxon>
    </lineage>
</organism>
<feature type="transmembrane region" description="Helical" evidence="10">
    <location>
        <begin position="512"/>
        <end position="533"/>
    </location>
</feature>
<dbReference type="GO" id="GO:0007214">
    <property type="term" value="P:gamma-aminobutyric acid signaling pathway"/>
    <property type="evidence" value="ECO:0007669"/>
    <property type="project" value="TreeGrafter"/>
</dbReference>
<evidence type="ECO:0000256" key="3">
    <source>
        <dbReference type="ARBA" id="ARBA00022989"/>
    </source>
</evidence>
<accession>A0A0V1KB16</accession>
<feature type="transmembrane region" description="Helical" evidence="10">
    <location>
        <begin position="688"/>
        <end position="706"/>
    </location>
</feature>
<evidence type="ECO:0000256" key="6">
    <source>
        <dbReference type="ARBA" id="ARBA00023170"/>
    </source>
</evidence>
<feature type="transmembrane region" description="Helical" evidence="10">
    <location>
        <begin position="475"/>
        <end position="500"/>
    </location>
</feature>
<dbReference type="PROSITE" id="PS50259">
    <property type="entry name" value="G_PROTEIN_RECEP_F3_4"/>
    <property type="match status" value="1"/>
</dbReference>
<gene>
    <name evidence="13" type="primary">GABBR1</name>
    <name evidence="13" type="ORF">T4C_5860</name>
</gene>
<evidence type="ECO:0000256" key="5">
    <source>
        <dbReference type="ARBA" id="ARBA00023136"/>
    </source>
</evidence>
<comment type="subcellular location">
    <subcellularLocation>
        <location evidence="1">Membrane</location>
        <topology evidence="1">Multi-pass membrane protein</topology>
    </subcellularLocation>
</comment>
<keyword evidence="3 10" id="KW-1133">Transmembrane helix</keyword>
<dbReference type="SUPFAM" id="SSF53822">
    <property type="entry name" value="Periplasmic binding protein-like I"/>
    <property type="match status" value="1"/>
</dbReference>
<dbReference type="CDD" id="cd06366">
    <property type="entry name" value="PBP1_GABAb_receptor"/>
    <property type="match status" value="1"/>
</dbReference>
<comment type="caution">
    <text evidence="13">The sequence shown here is derived from an EMBL/GenBank/DDBJ whole genome shotgun (WGS) entry which is preliminary data.</text>
</comment>
<sequence length="878" mass="99980">MPSSRPLVQCHPLLLACCYVCISGLTALKIVGDIDNTNDTRPPVHIGAVFPMSAGTGGWPGGEGCLPAASMALQDVNRVLKKFRLVMYWDDSECHPGLGARRLYELLYNNPTKLMLLSGCSLVSTVIAEAAPVWNLIVLAYGASSPALSDRTRFPTLFRTHPSATIHNPTRVQLFKKFNWQKIAILQSVEEVFRSTAADLEESCEMNNIKVLSVQSFFGDPAAAVRSLKRQDARIFVGLFYEKEARKVFCEVYKQKLYGRKYVWFLIGWYPDDWYIPLSGEMLNCTADQMKLATQYHFTTEALMHSQDNKPGVSGMNSKQFVHRLSEMLEKAPNITGGFPESPLAYDAIWHNIYLFIYRAAAIALNCTMNHLEMSNQSLNDFTYENAEIAQEILLCMKKTKFTGVSGDVMFSEKGERIALTQIEQLQDGKYEIMGFYDYRSENLTWLNKEKFVANKIPPDETIIQDKWLSVNFDLYLAFGLLGLLGVTLAVLLLIFNICFSHRKVIKESHPQVNNVMLVGFIIMFLSMLLFGLPVEEISISERYFPLFCYGQVVTIMYGFTLSYGAMFSKILMVHRLGNITMKNWVQTWKFYAIIGFLIGLDTIIVIIWISVDSLRRSVETFDSIEYVEENIKLRIFMEHCTSHNYELWIGLIYSYKGILLFFGLFLAYESRKIKTKLLNDSRLISMAIYNVAILCFITAPVEIIISSKPDASFAFFAVTVVLSTFLSMGLIFIPKIQYICQVPAYAEEQEVKTSQDTYKERLNALQNENVALRSEIIEAEKKLAEIKQNLNVNLLGDVHFNQQQSSGYDWRFSRGSQIREWLAETGTMLLRIGGGRYLFDRIAQMEALEGDNIGRFFKARNSSSMFLPQEIESDTML</sequence>
<evidence type="ECO:0000256" key="1">
    <source>
        <dbReference type="ARBA" id="ARBA00004141"/>
    </source>
</evidence>
<proteinExistence type="predicted"/>
<dbReference type="InterPro" id="IPR017978">
    <property type="entry name" value="GPCR_3_C"/>
</dbReference>
<dbReference type="PANTHER" id="PTHR10519">
    <property type="entry name" value="GABA-B RECEPTOR"/>
    <property type="match status" value="1"/>
</dbReference>
<dbReference type="AlphaFoldDB" id="A0A0V1KB16"/>
<dbReference type="EMBL" id="JYDV01000006">
    <property type="protein sequence ID" value="KRZ44414.1"/>
    <property type="molecule type" value="Genomic_DNA"/>
</dbReference>
<reference evidence="13 14" key="1">
    <citation type="submission" date="2015-01" db="EMBL/GenBank/DDBJ databases">
        <title>Evolution of Trichinella species and genotypes.</title>
        <authorList>
            <person name="Korhonen P.K."/>
            <person name="Edoardo P."/>
            <person name="Giuseppe L.R."/>
            <person name="Gasser R.B."/>
        </authorList>
    </citation>
    <scope>NUCLEOTIDE SEQUENCE [LARGE SCALE GENOMIC DNA]</scope>
    <source>
        <strain evidence="13">ISS176</strain>
    </source>
</reference>
<evidence type="ECO:0000256" key="7">
    <source>
        <dbReference type="ARBA" id="ARBA00023180"/>
    </source>
</evidence>
<keyword evidence="9" id="KW-0175">Coiled coil</keyword>
<dbReference type="InterPro" id="IPR028082">
    <property type="entry name" value="Peripla_BP_I"/>
</dbReference>
<name>A0A0V1KB16_TRIPS</name>